<accession>A0A090KSD8</accession>
<dbReference type="InterPro" id="IPR040182">
    <property type="entry name" value="ATG13"/>
</dbReference>
<dbReference type="Proteomes" id="UP000035682">
    <property type="component" value="Unplaced"/>
</dbReference>
<dbReference type="InterPro" id="IPR018731">
    <property type="entry name" value="Atg13_N"/>
</dbReference>
<dbReference type="OrthoDB" id="70161at2759"/>
<feature type="compositionally biased region" description="Acidic residues" evidence="5">
    <location>
        <begin position="456"/>
        <end position="467"/>
    </location>
</feature>
<dbReference type="GO" id="GO:0000407">
    <property type="term" value="C:phagophore assembly site"/>
    <property type="evidence" value="ECO:0007669"/>
    <property type="project" value="UniProtKB-SubCell"/>
</dbReference>
<evidence type="ECO:0000259" key="7">
    <source>
        <dbReference type="Pfam" id="PF10033"/>
    </source>
</evidence>
<keyword evidence="3 4" id="KW-0072">Autophagy</keyword>
<dbReference type="PANTHER" id="PTHR13430">
    <property type="match status" value="1"/>
</dbReference>
<dbReference type="GO" id="GO:1990316">
    <property type="term" value="C:Atg1/ULK1 kinase complex"/>
    <property type="evidence" value="ECO:0007669"/>
    <property type="project" value="InterPro"/>
</dbReference>
<dbReference type="GeneID" id="36385240"/>
<dbReference type="WormBase" id="SRAE_X000216800">
    <property type="protein sequence ID" value="SRP03847"/>
    <property type="gene ID" value="WBGene00267746"/>
</dbReference>
<feature type="region of interest" description="Disordered" evidence="5">
    <location>
        <begin position="455"/>
        <end position="477"/>
    </location>
</feature>
<sequence length="559" mass="64355">MIEYNILVTLYQLYVAMMCATSLLKFFIFMPDEVTQVEYNDFAKFVKFLSTRLIQIVVQSRMGEKLSHKCTPDPHLSDWFNLKIDEIGEVAKYLKKNVLHYPPKIDAVNIDFYLYTSDRETLPLETWSLYVDSSNVDNSVNVRTDLYHRMGTLLKSVYSSSRVLPSYRYYVRKQSSETYVILYRIYNGTVDEKAFGENFKFVKLGELPSPFGYVCLEVRYRTSMKISVYDDEIVEKKEEVLEKNDNGTPEITYTYGTKPINIVPKVGSQVITPSPMSDYGNHFGTSPVSIDIIKNSPKEHPRFMLGRSHSSSDDSSMNSFMKQNEFMSDEALASAIFMTSTMHLQGSPNSNTSSLKQRVRHNSLPFEALLNDNPLTNSQNSFGHLPILTEETFMSGSKSTVSLMPLKSTPSINTIRYSRTIPSKVDNYRDNNYTKNILLNSPISNKKGKQKFITYPEDEDYNDDSNPENDNKEKETKKMEDEFYVNLFPFSSMESLGDNLNDFERECRLAPDELPSFTTETSLNIEDQLSQFKERQLSFDNFVAQINEKRGSSFDNNQE</sequence>
<evidence type="ECO:0000313" key="10">
    <source>
        <dbReference type="WBParaSite" id="SRAE_X000216800.1"/>
    </source>
</evidence>
<protein>
    <recommendedName>
        <fullName evidence="4">Autophagy-related protein 13</fullName>
    </recommendedName>
</protein>
<evidence type="ECO:0000256" key="4">
    <source>
        <dbReference type="RuleBase" id="RU361214"/>
    </source>
</evidence>
<reference evidence="8" key="1">
    <citation type="submission" date="2014-09" db="EMBL/GenBank/DDBJ databases">
        <authorList>
            <person name="Aslett A.Martin."/>
        </authorList>
    </citation>
    <scope>NUCLEOTIDE SEQUENCE</scope>
    <source>
        <strain evidence="8">ED321 Heterogonic</strain>
    </source>
</reference>
<evidence type="ECO:0000313" key="9">
    <source>
        <dbReference type="Proteomes" id="UP000035682"/>
    </source>
</evidence>
<evidence type="ECO:0000313" key="11">
    <source>
        <dbReference type="WormBase" id="SRAE_X000216800"/>
    </source>
</evidence>
<feature type="domain" description="Autophagy-related protein 13 N-terminal" evidence="7">
    <location>
        <begin position="119"/>
        <end position="223"/>
    </location>
</feature>
<keyword evidence="6" id="KW-1133">Transmembrane helix</keyword>
<dbReference type="InterPro" id="IPR036570">
    <property type="entry name" value="HORMA_dom_sf"/>
</dbReference>
<evidence type="ECO:0000256" key="1">
    <source>
        <dbReference type="ARBA" id="ARBA00004329"/>
    </source>
</evidence>
<dbReference type="RefSeq" id="XP_024499639.1">
    <property type="nucleotide sequence ID" value="XM_024644718.1"/>
</dbReference>
<dbReference type="GO" id="GO:0034497">
    <property type="term" value="P:protein localization to phagophore assembly site"/>
    <property type="evidence" value="ECO:0007669"/>
    <property type="project" value="TreeGrafter"/>
</dbReference>
<organism evidence="8">
    <name type="scientific">Strongyloides ratti</name>
    <name type="common">Parasitic roundworm</name>
    <dbReference type="NCBI Taxonomy" id="34506"/>
    <lineage>
        <taxon>Eukaryota</taxon>
        <taxon>Metazoa</taxon>
        <taxon>Ecdysozoa</taxon>
        <taxon>Nematoda</taxon>
        <taxon>Chromadorea</taxon>
        <taxon>Rhabditida</taxon>
        <taxon>Tylenchina</taxon>
        <taxon>Panagrolaimomorpha</taxon>
        <taxon>Strongyloidoidea</taxon>
        <taxon>Strongyloididae</taxon>
        <taxon>Strongyloides</taxon>
    </lineage>
</organism>
<dbReference type="OMA" id="YEKEPEM"/>
<comment type="subcellular location">
    <subcellularLocation>
        <location evidence="1">Preautophagosomal structure</location>
    </subcellularLocation>
</comment>
<dbReference type="CTD" id="36385240"/>
<evidence type="ECO:0000256" key="5">
    <source>
        <dbReference type="SAM" id="MobiDB-lite"/>
    </source>
</evidence>
<dbReference type="AlphaFoldDB" id="A0A090KSD8"/>
<evidence type="ECO:0000256" key="6">
    <source>
        <dbReference type="SAM" id="Phobius"/>
    </source>
</evidence>
<reference evidence="9" key="2">
    <citation type="submission" date="2014-09" db="EMBL/GenBank/DDBJ databases">
        <authorList>
            <person name="Martin A.A."/>
        </authorList>
    </citation>
    <scope>NUCLEOTIDE SEQUENCE</scope>
    <source>
        <strain evidence="9">ED321</strain>
    </source>
</reference>
<dbReference type="Pfam" id="PF10033">
    <property type="entry name" value="ATG13"/>
    <property type="match status" value="1"/>
</dbReference>
<proteinExistence type="inferred from homology"/>
<keyword evidence="6" id="KW-0472">Membrane</keyword>
<dbReference type="WBParaSite" id="SRAE_X000216800.1">
    <property type="protein sequence ID" value="SRAE_X000216800.1"/>
    <property type="gene ID" value="WBGene00267746"/>
</dbReference>
<keyword evidence="9" id="KW-1185">Reference proteome</keyword>
<evidence type="ECO:0000256" key="2">
    <source>
        <dbReference type="ARBA" id="ARBA00007341"/>
    </source>
</evidence>
<evidence type="ECO:0000256" key="3">
    <source>
        <dbReference type="ARBA" id="ARBA00023006"/>
    </source>
</evidence>
<dbReference type="PANTHER" id="PTHR13430:SF4">
    <property type="entry name" value="AUTOPHAGY-RELATED PROTEIN 13"/>
    <property type="match status" value="1"/>
</dbReference>
<dbReference type="Gene3D" id="3.30.900.10">
    <property type="entry name" value="HORMA domain"/>
    <property type="match status" value="1"/>
</dbReference>
<evidence type="ECO:0000313" key="8">
    <source>
        <dbReference type="EMBL" id="CEF60430.1"/>
    </source>
</evidence>
<dbReference type="EMBL" id="LN609398">
    <property type="protein sequence ID" value="CEF60430.1"/>
    <property type="molecule type" value="Genomic_DNA"/>
</dbReference>
<keyword evidence="6" id="KW-0812">Transmembrane</keyword>
<gene>
    <name evidence="8 10 11" type="ORF">SRAE_X000216800</name>
</gene>
<reference evidence="10" key="3">
    <citation type="submission" date="2020-12" db="UniProtKB">
        <authorList>
            <consortium name="WormBaseParasite"/>
        </authorList>
    </citation>
    <scope>IDENTIFICATION</scope>
</reference>
<comment type="similarity">
    <text evidence="2 4">Belongs to the ATG13 family. Metazoan subfamily.</text>
</comment>
<name>A0A090KSD8_STRRB</name>
<dbReference type="GO" id="GO:0005829">
    <property type="term" value="C:cytosol"/>
    <property type="evidence" value="ECO:0007669"/>
    <property type="project" value="TreeGrafter"/>
</dbReference>
<dbReference type="GO" id="GO:0034727">
    <property type="term" value="P:piecemeal microautophagy of the nucleus"/>
    <property type="evidence" value="ECO:0007669"/>
    <property type="project" value="TreeGrafter"/>
</dbReference>
<dbReference type="GO" id="GO:0000423">
    <property type="term" value="P:mitophagy"/>
    <property type="evidence" value="ECO:0007669"/>
    <property type="project" value="TreeGrafter"/>
</dbReference>
<feature type="transmembrane region" description="Helical" evidence="6">
    <location>
        <begin position="7"/>
        <end position="30"/>
    </location>
</feature>